<dbReference type="InterPro" id="IPR036514">
    <property type="entry name" value="SGNH_hydro_sf"/>
</dbReference>
<evidence type="ECO:0000313" key="2">
    <source>
        <dbReference type="EMBL" id="CAG6733191.1"/>
    </source>
</evidence>
<accession>A0A8D8YRH1</accession>
<sequence length="485" mass="54066">MDFSWKFPNDDSIIADDKFKFTKTNKLRTVNYLTYKCAIVGCRAKITMSLDRTKPLTMDFQHNHSPTTEPSTNKKKTSDLMKLKTNQLTKPSPVNKTKKETKNSSSLNKSSLSKKVINISNISNSVTPPKNKTLTENSKCNSSNVISSTPVVPRTLAAFSVKPKHSAPTNSDDSCITQTPPTSKHNDKIPGVPNSVPCKSNKQKLYIITDSMGRGLAELLLSLLPQLEITQFTYPNAQFHQCLNRAESICAELTKEDFLIIICGTNNTTDLPVNSCPLLSFKSVANLRYKTNVIVSSILYRHDGFSFQNTNIYYANEYLENKCRAMNINYLNINGFFRRRHYTRHGLHLNQAGKRTLSLKLRDFVESHLLSMTIPTVNLNLTQLAQTCSSAYRELPVPAEDNLMDITPPLCPSILDDSFTTNTQGTQKGSTDCEPSNSGQILPINSLLDGSELDSSSDSVFYLSADNLLDDTSSSNKTNNQLFPE</sequence>
<feature type="region of interest" description="Disordered" evidence="1">
    <location>
        <begin position="57"/>
        <end position="146"/>
    </location>
</feature>
<proteinExistence type="predicted"/>
<dbReference type="SUPFAM" id="SSF52266">
    <property type="entry name" value="SGNH hydrolase"/>
    <property type="match status" value="1"/>
</dbReference>
<feature type="region of interest" description="Disordered" evidence="1">
    <location>
        <begin position="163"/>
        <end position="194"/>
    </location>
</feature>
<feature type="compositionally biased region" description="Polar residues" evidence="1">
    <location>
        <begin position="128"/>
        <end position="146"/>
    </location>
</feature>
<name>A0A8D8YRH1_9HEMI</name>
<feature type="compositionally biased region" description="Polar residues" evidence="1">
    <location>
        <begin position="167"/>
        <end position="183"/>
    </location>
</feature>
<feature type="compositionally biased region" description="Low complexity" evidence="1">
    <location>
        <begin position="103"/>
        <end position="127"/>
    </location>
</feature>
<reference evidence="2" key="1">
    <citation type="submission" date="2021-05" db="EMBL/GenBank/DDBJ databases">
        <authorList>
            <person name="Alioto T."/>
            <person name="Alioto T."/>
            <person name="Gomez Garrido J."/>
        </authorList>
    </citation>
    <scope>NUCLEOTIDE SEQUENCE</scope>
</reference>
<dbReference type="Gene3D" id="3.40.50.1110">
    <property type="entry name" value="SGNH hydrolase"/>
    <property type="match status" value="1"/>
</dbReference>
<evidence type="ECO:0000256" key="1">
    <source>
        <dbReference type="SAM" id="MobiDB-lite"/>
    </source>
</evidence>
<protein>
    <submittedName>
        <fullName evidence="2">Uncharacterized protein</fullName>
    </submittedName>
</protein>
<dbReference type="AlphaFoldDB" id="A0A8D8YRH1"/>
<dbReference type="EMBL" id="HBUF01389072">
    <property type="protein sequence ID" value="CAG6733191.1"/>
    <property type="molecule type" value="Transcribed_RNA"/>
</dbReference>
<organism evidence="2">
    <name type="scientific">Cacopsylla melanoneura</name>
    <dbReference type="NCBI Taxonomy" id="428564"/>
    <lineage>
        <taxon>Eukaryota</taxon>
        <taxon>Metazoa</taxon>
        <taxon>Ecdysozoa</taxon>
        <taxon>Arthropoda</taxon>
        <taxon>Hexapoda</taxon>
        <taxon>Insecta</taxon>
        <taxon>Pterygota</taxon>
        <taxon>Neoptera</taxon>
        <taxon>Paraneoptera</taxon>
        <taxon>Hemiptera</taxon>
        <taxon>Sternorrhyncha</taxon>
        <taxon>Psylloidea</taxon>
        <taxon>Psyllidae</taxon>
        <taxon>Psyllinae</taxon>
        <taxon>Cacopsylla</taxon>
    </lineage>
</organism>